<dbReference type="FunFam" id="3.40.640.10:FF:000014">
    <property type="entry name" value="Adenosylmethionine-8-amino-7-oxononanoate aminotransferase, probable"/>
    <property type="match status" value="1"/>
</dbReference>
<dbReference type="NCBIfam" id="NF004767">
    <property type="entry name" value="PRK06105.1"/>
    <property type="match status" value="1"/>
</dbReference>
<dbReference type="Proteomes" id="UP000193200">
    <property type="component" value="Unassembled WGS sequence"/>
</dbReference>
<evidence type="ECO:0000256" key="1">
    <source>
        <dbReference type="ARBA" id="ARBA00001933"/>
    </source>
</evidence>
<reference evidence="7 8" key="1">
    <citation type="submission" date="2017-03" db="EMBL/GenBank/DDBJ databases">
        <authorList>
            <person name="Afonso C.L."/>
            <person name="Miller P.J."/>
            <person name="Scott M.A."/>
            <person name="Spackman E."/>
            <person name="Goraichik I."/>
            <person name="Dimitrov K.M."/>
            <person name="Suarez D.L."/>
            <person name="Swayne D.E."/>
        </authorList>
    </citation>
    <scope>NUCLEOTIDE SEQUENCE [LARGE SCALE GENOMIC DNA]</scope>
    <source>
        <strain evidence="7 8">CECT 7691</strain>
    </source>
</reference>
<name>A0A1Y5RFG2_9PROT</name>
<keyword evidence="3 7" id="KW-0032">Aminotransferase</keyword>
<accession>A0A1Y5RFG2</accession>
<keyword evidence="5 6" id="KW-0663">Pyridoxal phosphate</keyword>
<proteinExistence type="inferred from homology"/>
<dbReference type="InterPro" id="IPR015422">
    <property type="entry name" value="PyrdxlP-dep_Trfase_small"/>
</dbReference>
<evidence type="ECO:0000313" key="7">
    <source>
        <dbReference type="EMBL" id="SLN16388.1"/>
    </source>
</evidence>
<dbReference type="CDD" id="cd00610">
    <property type="entry name" value="OAT_like"/>
    <property type="match status" value="1"/>
</dbReference>
<comment type="cofactor">
    <cofactor evidence="1">
        <name>pyridoxal 5'-phosphate</name>
        <dbReference type="ChEBI" id="CHEBI:597326"/>
    </cofactor>
</comment>
<evidence type="ECO:0000256" key="5">
    <source>
        <dbReference type="ARBA" id="ARBA00022898"/>
    </source>
</evidence>
<dbReference type="Gene3D" id="3.40.640.10">
    <property type="entry name" value="Type I PLP-dependent aspartate aminotransferase-like (Major domain)"/>
    <property type="match status" value="1"/>
</dbReference>
<dbReference type="AlphaFoldDB" id="A0A1Y5RFG2"/>
<dbReference type="RefSeq" id="WP_085881692.1">
    <property type="nucleotide sequence ID" value="NZ_FWFR01000001.1"/>
</dbReference>
<dbReference type="InterPro" id="IPR015421">
    <property type="entry name" value="PyrdxlP-dep_Trfase_major"/>
</dbReference>
<dbReference type="GO" id="GO:0030170">
    <property type="term" value="F:pyridoxal phosphate binding"/>
    <property type="evidence" value="ECO:0007669"/>
    <property type="project" value="InterPro"/>
</dbReference>
<keyword evidence="4 7" id="KW-0808">Transferase</keyword>
<dbReference type="GO" id="GO:0031299">
    <property type="term" value="F:taurine-pyruvate aminotransferase activity"/>
    <property type="evidence" value="ECO:0007669"/>
    <property type="project" value="UniProtKB-EC"/>
</dbReference>
<dbReference type="InterPro" id="IPR005814">
    <property type="entry name" value="Aminotrans_3"/>
</dbReference>
<dbReference type="EMBL" id="FWFR01000001">
    <property type="protein sequence ID" value="SLN16388.1"/>
    <property type="molecule type" value="Genomic_DNA"/>
</dbReference>
<evidence type="ECO:0000256" key="3">
    <source>
        <dbReference type="ARBA" id="ARBA00022576"/>
    </source>
</evidence>
<keyword evidence="7" id="KW-0670">Pyruvate</keyword>
<protein>
    <submittedName>
        <fullName evidence="7">Taurine--pyruvate aminotransferase</fullName>
        <ecNumber evidence="7">2.6.1.77</ecNumber>
    </submittedName>
</protein>
<dbReference type="InParanoid" id="A0A1Y5RFG2"/>
<evidence type="ECO:0000256" key="2">
    <source>
        <dbReference type="ARBA" id="ARBA00008954"/>
    </source>
</evidence>
<dbReference type="FunCoup" id="A0A1Y5RFG2">
    <property type="interactions" value="209"/>
</dbReference>
<dbReference type="OrthoDB" id="9801834at2"/>
<evidence type="ECO:0000256" key="6">
    <source>
        <dbReference type="RuleBase" id="RU003560"/>
    </source>
</evidence>
<dbReference type="PIRSF" id="PIRSF000521">
    <property type="entry name" value="Transaminase_4ab_Lys_Orn"/>
    <property type="match status" value="1"/>
</dbReference>
<dbReference type="Pfam" id="PF00202">
    <property type="entry name" value="Aminotran_3"/>
    <property type="match status" value="1"/>
</dbReference>
<dbReference type="PANTHER" id="PTHR43094:SF1">
    <property type="entry name" value="AMINOTRANSFERASE CLASS-III"/>
    <property type="match status" value="1"/>
</dbReference>
<dbReference type="NCBIfam" id="NF005682">
    <property type="entry name" value="PRK07480.1"/>
    <property type="match status" value="1"/>
</dbReference>
<keyword evidence="8" id="KW-1185">Reference proteome</keyword>
<dbReference type="InterPro" id="IPR015424">
    <property type="entry name" value="PyrdxlP-dep_Trfase"/>
</dbReference>
<dbReference type="PROSITE" id="PS00600">
    <property type="entry name" value="AA_TRANSFER_CLASS_3"/>
    <property type="match status" value="1"/>
</dbReference>
<dbReference type="SUPFAM" id="SSF53383">
    <property type="entry name" value="PLP-dependent transferases"/>
    <property type="match status" value="1"/>
</dbReference>
<evidence type="ECO:0000256" key="4">
    <source>
        <dbReference type="ARBA" id="ARBA00022679"/>
    </source>
</evidence>
<organism evidence="7 8">
    <name type="scientific">Oceanibacterium hippocampi</name>
    <dbReference type="NCBI Taxonomy" id="745714"/>
    <lineage>
        <taxon>Bacteria</taxon>
        <taxon>Pseudomonadati</taxon>
        <taxon>Pseudomonadota</taxon>
        <taxon>Alphaproteobacteria</taxon>
        <taxon>Sneathiellales</taxon>
        <taxon>Sneathiellaceae</taxon>
        <taxon>Oceanibacterium</taxon>
    </lineage>
</organism>
<evidence type="ECO:0000313" key="8">
    <source>
        <dbReference type="Proteomes" id="UP000193200"/>
    </source>
</evidence>
<comment type="similarity">
    <text evidence="2 6">Belongs to the class-III pyridoxal-phosphate-dependent aminotransferase family.</text>
</comment>
<gene>
    <name evidence="7" type="primary">tpa_1</name>
    <name evidence="7" type="ORF">OCH7691_00343</name>
</gene>
<dbReference type="Gene3D" id="3.90.1150.10">
    <property type="entry name" value="Aspartate Aminotransferase, domain 1"/>
    <property type="match status" value="1"/>
</dbReference>
<sequence>MSISNKHRPTTAELRALDAAHHLHPFTDHAALGAKGVRVIDRAEGVYLWDSEGKRLLDGMAGLWCVNVGYGRERLAQVAFETMRDLPYYNTFFQTTHAPAVELAAKIREVTPEGMELVFFACSGSEANDSMVKFVRYFWNLQGRPEKKIMISRNSGYHGVTLAAASLSGLTPMHPQFDLPLPGFEKVDAPYWFRDGGDLSPEEFGLKAAASLETKILELGAGNVAAFVAEPIQGAGGVIIPPATYWPEIQRICDKHDVLLVADEVICGFGRTGNWFGCDTFGIRPDIMTMAKGMSSGYQPISAVVLGGRVAAAIGGADEELSHGFTYSGHPVTAAVALENIRIIEEEDLVTRVREDIGPYLQQGLQSLADHPLIGEVRGIGLLGALELVADKATRSRFPADRSVGMICRDHCFGNGLVMRAVGDTMVVSPPLTISREEVDELVRLARTAFDLTARDLGVSA</sequence>
<dbReference type="PANTHER" id="PTHR43094">
    <property type="entry name" value="AMINOTRANSFERASE"/>
    <property type="match status" value="1"/>
</dbReference>
<dbReference type="InterPro" id="IPR049704">
    <property type="entry name" value="Aminotrans_3_PPA_site"/>
</dbReference>
<dbReference type="EC" id="2.6.1.77" evidence="7"/>